<evidence type="ECO:0000256" key="5">
    <source>
        <dbReference type="ARBA" id="ARBA00023242"/>
    </source>
</evidence>
<feature type="region of interest" description="Disordered" evidence="6">
    <location>
        <begin position="595"/>
        <end position="632"/>
    </location>
</feature>
<evidence type="ECO:0000256" key="4">
    <source>
        <dbReference type="ARBA" id="ARBA00022454"/>
    </source>
</evidence>
<organism evidence="9 10">
    <name type="scientific">Stegastes partitus</name>
    <name type="common">bicolor damselfish</name>
    <dbReference type="NCBI Taxonomy" id="144197"/>
    <lineage>
        <taxon>Eukaryota</taxon>
        <taxon>Metazoa</taxon>
        <taxon>Chordata</taxon>
        <taxon>Craniata</taxon>
        <taxon>Vertebrata</taxon>
        <taxon>Euteleostomi</taxon>
        <taxon>Actinopterygii</taxon>
        <taxon>Neopterygii</taxon>
        <taxon>Teleostei</taxon>
        <taxon>Neoteleostei</taxon>
        <taxon>Acanthomorphata</taxon>
        <taxon>Ovalentaria</taxon>
        <taxon>Pomacentridae</taxon>
        <taxon>Stegastes</taxon>
    </lineage>
</organism>
<dbReference type="InterPro" id="IPR040560">
    <property type="entry name" value="SYCP2_SLD"/>
</dbReference>
<evidence type="ECO:0000259" key="7">
    <source>
        <dbReference type="Pfam" id="PF18581"/>
    </source>
</evidence>
<evidence type="ECO:0000256" key="2">
    <source>
        <dbReference type="ARBA" id="ARBA00004286"/>
    </source>
</evidence>
<proteinExistence type="inferred from homology"/>
<keyword evidence="5" id="KW-0539">Nucleus</keyword>
<feature type="domain" description="Synaptonemal complex protein 2 Spt16M-like" evidence="8">
    <location>
        <begin position="280"/>
        <end position="394"/>
    </location>
</feature>
<evidence type="ECO:0000256" key="1">
    <source>
        <dbReference type="ARBA" id="ARBA00004123"/>
    </source>
</evidence>
<feature type="compositionally biased region" description="Polar residues" evidence="6">
    <location>
        <begin position="1030"/>
        <end position="1044"/>
    </location>
</feature>
<dbReference type="Proteomes" id="UP000694891">
    <property type="component" value="Unplaced"/>
</dbReference>
<evidence type="ECO:0000313" key="9">
    <source>
        <dbReference type="Proteomes" id="UP000694891"/>
    </source>
</evidence>
<evidence type="ECO:0000313" key="10">
    <source>
        <dbReference type="RefSeq" id="XP_008273995.1"/>
    </source>
</evidence>
<dbReference type="GO" id="GO:0007143">
    <property type="term" value="P:female meiotic nuclear division"/>
    <property type="evidence" value="ECO:0007669"/>
    <property type="project" value="TreeGrafter"/>
</dbReference>
<reference evidence="10" key="1">
    <citation type="submission" date="2025-08" db="UniProtKB">
        <authorList>
            <consortium name="RefSeq"/>
        </authorList>
    </citation>
    <scope>IDENTIFICATION</scope>
</reference>
<dbReference type="RefSeq" id="XP_008273995.1">
    <property type="nucleotide sequence ID" value="XM_008275773.1"/>
</dbReference>
<keyword evidence="9" id="KW-1185">Reference proteome</keyword>
<accession>A0A9Y4JF26</accession>
<dbReference type="InterPro" id="IPR041322">
    <property type="entry name" value="SYCP2_ARLD"/>
</dbReference>
<evidence type="ECO:0000256" key="3">
    <source>
        <dbReference type="ARBA" id="ARBA00007960"/>
    </source>
</evidence>
<dbReference type="GO" id="GO:0007140">
    <property type="term" value="P:male meiotic nuclear division"/>
    <property type="evidence" value="ECO:0007669"/>
    <property type="project" value="TreeGrafter"/>
</dbReference>
<feature type="compositionally biased region" description="Basic residues" evidence="6">
    <location>
        <begin position="830"/>
        <end position="853"/>
    </location>
</feature>
<protein>
    <submittedName>
        <fullName evidence="10">Synaptonemal complex protein 2</fullName>
    </submittedName>
</protein>
<dbReference type="InterPro" id="IPR024835">
    <property type="entry name" value="SYCP2-like"/>
</dbReference>
<comment type="subcellular location">
    <subcellularLocation>
        <location evidence="2">Chromosome</location>
    </subcellularLocation>
    <subcellularLocation>
        <location evidence="1">Nucleus</location>
    </subcellularLocation>
</comment>
<feature type="compositionally biased region" description="Basic and acidic residues" evidence="6">
    <location>
        <begin position="917"/>
        <end position="937"/>
    </location>
</feature>
<evidence type="ECO:0000256" key="6">
    <source>
        <dbReference type="SAM" id="MobiDB-lite"/>
    </source>
</evidence>
<dbReference type="PANTHER" id="PTHR15607">
    <property type="entry name" value="SYNAPTONEMAL COMPLEX PROTEIN-RELATED"/>
    <property type="match status" value="1"/>
</dbReference>
<feature type="region of interest" description="Disordered" evidence="6">
    <location>
        <begin position="1193"/>
        <end position="1228"/>
    </location>
</feature>
<feature type="region of interest" description="Disordered" evidence="6">
    <location>
        <begin position="647"/>
        <end position="711"/>
    </location>
</feature>
<feature type="region of interest" description="Disordered" evidence="6">
    <location>
        <begin position="1008"/>
        <end position="1096"/>
    </location>
</feature>
<comment type="similarity">
    <text evidence="3">Belongs to the SYCP2 family.</text>
</comment>
<keyword evidence="4" id="KW-0158">Chromosome</keyword>
<feature type="compositionally biased region" description="Pro residues" evidence="6">
    <location>
        <begin position="1116"/>
        <end position="1125"/>
    </location>
</feature>
<sequence length="1450" mass="162026">MIPSQSKHLETAIDDGLKSGNLQALLAFLQKDIYEESTMKCSEQFLTKLDKLVSRRLDQKDAKSASLGLTILYKCGKNLKLPGGQGLSELIAQGLIKKMVQWFEKCRQLWIQCGLHWDETLFTLSEDFLNVLTAVHETCKEGTWEITESFLYPIGQLAVDPRIYILIKKEAIRKFNLILDKIPVELKKDRKILTSQEASDLMIKLAGQILEAGDYDFQSSLMEALFRMATPNQRKELADQWFSMGHVASAFAKINDSEFETACRKFLNMVNGMQGDTRRVFSYPCLEVYLGKYELLMPSDENLEEFWIDFNLGSHSISFYFSLTDEETQESHWDTICINENEVQSYTVTGKGKRKVLQVELSEVVVVGAVEGSSLTIHFSSSLDILQAARNVYGLRTNKGTSVTKTTIKIVTEVNNTQVVPESQVSLGESEKSTIPYPLPTPAAPVQMVTPAKTRISESTTLVCCSAVGSAHSASSVAVMPSNTPAKRKDKPSLEMVRSHHATIKTCSRNTTLGQANTVGMEEKSTASKQVIKNKTDKHKKKISVTEAVDLILSGQEEEKFLEHSFVPDTQPRNERNISSSWNKMSISGMLMMPTKKISSLPPPESHSCLAGQQDHRPPSAQRWSVSDSSLVRQKELHVELTKRLQQVLDERNQNPAPQEPAALERKMSNVRGDSKDRSSGDQRVSSMCIPKEQQTQRNNPAKQKSKSQTLLKVEAVTVKAKERGENTSAMSTSGIHNSSLLLSTTKKGQPAAKNKRYLKKHLFSDTDTDNAQTEVSWLRESSRKQKPQITKYSRQAPIKPKAIPLHTSYESPGSHQPSPKALANNSKPSKPKKTVKPAAPRRPRAAGKRPKRAAATSTKSYRVPDTDDSQSEPERPPTPKKHFLGQQRKSEKTWSEVPEVEKRKNTFSEQSTKSYIRQDSKKQSDLKKTSGLKRPENVLQETSKLNKKNVISAQEQMSALKDSWAACQTSFCPSPPSIEKMRSAKRSAPTLDLTCFPVLSPRGSPLPASPNPLCQDTPSPILLLPKPRSTVSSKGNRKPSSFYSAEMKRSKTQSVQSVHSLPSVGGRTLAPSPPARPGTAEMGTVQQRPSSAAQSNFTLSARPLLTSTLLELDKPPVPSPPQSPSPEDSVNCGHHSGFSKVSSASLVSLSQSSIKSLVMSSRIKGSPAASVATSFKAEKTPLSDRDLKLAQLHMSGPSRKRHISFSSDSEEDEKEGRKISKMREQCSSRMKPRKLFKSLADVSGVDELSQVMPYSHMSSSHWEAEVVDEDMDMDEDLELPESAVNPSDLCQKFSSELNKKFQNCYQVEVYNKQSMQTIQQHVSSINKQVVKHRTERLEKLQNVLLEKVSDLEQEDTVLKSMEKDLAVYWKKQIVAFHSYQEQETRRNEGLKRALQSNTCHSLEYEERIFTSQMCLMRKDMKSVQDRLLSEMLEGELQSVKRGLHALFFP</sequence>
<dbReference type="GeneID" id="103353025"/>
<evidence type="ECO:0000259" key="8">
    <source>
        <dbReference type="Pfam" id="PF18584"/>
    </source>
</evidence>
<gene>
    <name evidence="10" type="primary">sycp2</name>
</gene>
<name>A0A9Y4JF26_9TELE</name>
<dbReference type="GO" id="GO:0000779">
    <property type="term" value="C:condensed chromosome, centromeric region"/>
    <property type="evidence" value="ECO:0007669"/>
    <property type="project" value="TreeGrafter"/>
</dbReference>
<feature type="compositionally biased region" description="Basic and acidic residues" evidence="6">
    <location>
        <begin position="889"/>
        <end position="907"/>
    </location>
</feature>
<feature type="region of interest" description="Disordered" evidence="6">
    <location>
        <begin position="1112"/>
        <end position="1137"/>
    </location>
</feature>
<dbReference type="CTD" id="10388"/>
<dbReference type="PANTHER" id="PTHR15607:SF12">
    <property type="entry name" value="SYNAPTONEMAL COMPLEX PROTEIN 2"/>
    <property type="match status" value="1"/>
</dbReference>
<feature type="compositionally biased region" description="Polar residues" evidence="6">
    <location>
        <begin position="693"/>
        <end position="711"/>
    </location>
</feature>
<feature type="compositionally biased region" description="Polar residues" evidence="6">
    <location>
        <begin position="809"/>
        <end position="818"/>
    </location>
</feature>
<feature type="region of interest" description="Disordered" evidence="6">
    <location>
        <begin position="769"/>
        <end position="944"/>
    </location>
</feature>
<feature type="compositionally biased region" description="Polar residues" evidence="6">
    <location>
        <begin position="622"/>
        <end position="632"/>
    </location>
</feature>
<dbReference type="GO" id="GO:0000800">
    <property type="term" value="C:lateral element"/>
    <property type="evidence" value="ECO:0007669"/>
    <property type="project" value="TreeGrafter"/>
</dbReference>
<dbReference type="Pfam" id="PF18581">
    <property type="entry name" value="SYCP2_ARLD"/>
    <property type="match status" value="1"/>
</dbReference>
<feature type="compositionally biased region" description="Basic and acidic residues" evidence="6">
    <location>
        <begin position="1215"/>
        <end position="1227"/>
    </location>
</feature>
<feature type="compositionally biased region" description="Polar residues" evidence="6">
    <location>
        <begin position="1085"/>
        <end position="1096"/>
    </location>
</feature>
<feature type="compositionally biased region" description="Basic and acidic residues" evidence="6">
    <location>
        <begin position="663"/>
        <end position="681"/>
    </location>
</feature>
<feature type="domain" description="Synaptonemal complex protein 2 armadillo-repeat-like" evidence="7">
    <location>
        <begin position="8"/>
        <end position="185"/>
    </location>
</feature>
<dbReference type="Pfam" id="PF18584">
    <property type="entry name" value="SYCP2_SLD"/>
    <property type="match status" value="1"/>
</dbReference>